<dbReference type="PANTHER" id="PTHR16821">
    <property type="entry name" value="FRATAXIN"/>
    <property type="match status" value="1"/>
</dbReference>
<dbReference type="Gene3D" id="3.30.920.10">
    <property type="entry name" value="Frataxin/CyaY"/>
    <property type="match status" value="1"/>
</dbReference>
<gene>
    <name evidence="4" type="primary">cyaY</name>
    <name evidence="5" type="ORF">FX988_02230</name>
</gene>
<dbReference type="GO" id="GO:0008199">
    <property type="term" value="F:ferric iron binding"/>
    <property type="evidence" value="ECO:0007669"/>
    <property type="project" value="InterPro"/>
</dbReference>
<dbReference type="InterPro" id="IPR047584">
    <property type="entry name" value="CyaY"/>
</dbReference>
<protein>
    <recommendedName>
        <fullName evidence="4">Iron-sulfur cluster assembly protein CyaY</fullName>
    </recommendedName>
</protein>
<dbReference type="GO" id="GO:0005829">
    <property type="term" value="C:cytosol"/>
    <property type="evidence" value="ECO:0007669"/>
    <property type="project" value="TreeGrafter"/>
</dbReference>
<proteinExistence type="inferred from homology"/>
<evidence type="ECO:0000256" key="2">
    <source>
        <dbReference type="ARBA" id="ARBA00022723"/>
    </source>
</evidence>
<accession>A0A857JIW3</accession>
<dbReference type="Pfam" id="PF01491">
    <property type="entry name" value="Frataxin_Cyay"/>
    <property type="match status" value="1"/>
</dbReference>
<dbReference type="InterPro" id="IPR020895">
    <property type="entry name" value="Frataxin_CS"/>
</dbReference>
<dbReference type="InterPro" id="IPR036524">
    <property type="entry name" value="Frataxin/CyaY_sf"/>
</dbReference>
<dbReference type="CDD" id="cd00503">
    <property type="entry name" value="Frataxin"/>
    <property type="match status" value="1"/>
</dbReference>
<sequence>MLAYSLYKGANASKLFTKGDATMNDSQYHQLVDDLLINLEEMLDDVEADIDYESASSILTLIFVNGSKIIINKQPPLHQLWVATKFNGHHFNYQEGLWIDERTGAEFWQFMNEAASKQAEVPVSFPRPAE</sequence>
<dbReference type="SUPFAM" id="SSF55387">
    <property type="entry name" value="Frataxin/Nqo15-like"/>
    <property type="match status" value="1"/>
</dbReference>
<comment type="function">
    <text evidence="4">Involved in iron-sulfur (Fe-S) cluster assembly. May act as a regulator of Fe-S biogenesis.</text>
</comment>
<reference evidence="5 6" key="1">
    <citation type="submission" date="2019-12" db="EMBL/GenBank/DDBJ databases">
        <title>Genome sequencing and assembly of endphytes of Porphyra tenera.</title>
        <authorList>
            <person name="Park J.M."/>
            <person name="Shin R."/>
            <person name="Jo S.H."/>
        </authorList>
    </citation>
    <scope>NUCLEOTIDE SEQUENCE [LARGE SCALE GENOMIC DNA]</scope>
    <source>
        <strain evidence="5 6">GPM4</strain>
    </source>
</reference>
<dbReference type="KEGG" id="pmes:FX988_02230"/>
<dbReference type="PROSITE" id="PS50810">
    <property type="entry name" value="FRATAXIN_2"/>
    <property type="match status" value="1"/>
</dbReference>
<dbReference type="EMBL" id="CP047656">
    <property type="protein sequence ID" value="QHJ11989.1"/>
    <property type="molecule type" value="Genomic_DNA"/>
</dbReference>
<keyword evidence="2 4" id="KW-0479">Metal-binding</keyword>
<keyword evidence="6" id="KW-1185">Reference proteome</keyword>
<dbReference type="PROSITE" id="PS01344">
    <property type="entry name" value="FRATAXIN_1"/>
    <property type="match status" value="1"/>
</dbReference>
<evidence type="ECO:0000256" key="4">
    <source>
        <dbReference type="HAMAP-Rule" id="MF_00142"/>
    </source>
</evidence>
<dbReference type="InterPro" id="IPR002908">
    <property type="entry name" value="Frataxin/CyaY"/>
</dbReference>
<dbReference type="HAMAP" id="MF_00142">
    <property type="entry name" value="CyaY"/>
    <property type="match status" value="1"/>
</dbReference>
<dbReference type="GO" id="GO:0016226">
    <property type="term" value="P:iron-sulfur cluster assembly"/>
    <property type="evidence" value="ECO:0007669"/>
    <property type="project" value="UniProtKB-UniRule"/>
</dbReference>
<comment type="similarity">
    <text evidence="1 4">Belongs to the frataxin family.</text>
</comment>
<evidence type="ECO:0000313" key="6">
    <source>
        <dbReference type="Proteomes" id="UP000464524"/>
    </source>
</evidence>
<dbReference type="NCBIfam" id="TIGR03421">
    <property type="entry name" value="FeS_CyaY"/>
    <property type="match status" value="1"/>
</dbReference>
<dbReference type="Proteomes" id="UP000464524">
    <property type="component" value="Chromosome"/>
</dbReference>
<organism evidence="5 6">
    <name type="scientific">Paraglaciecola mesophila</name>
    <dbReference type="NCBI Taxonomy" id="197222"/>
    <lineage>
        <taxon>Bacteria</taxon>
        <taxon>Pseudomonadati</taxon>
        <taxon>Pseudomonadota</taxon>
        <taxon>Gammaproteobacteria</taxon>
        <taxon>Alteromonadales</taxon>
        <taxon>Alteromonadaceae</taxon>
        <taxon>Paraglaciecola</taxon>
    </lineage>
</organism>
<dbReference type="PANTHER" id="PTHR16821:SF2">
    <property type="entry name" value="FRATAXIN, MITOCHONDRIAL"/>
    <property type="match status" value="1"/>
</dbReference>
<evidence type="ECO:0000313" key="5">
    <source>
        <dbReference type="EMBL" id="QHJ11989.1"/>
    </source>
</evidence>
<keyword evidence="3 4" id="KW-0408">Iron</keyword>
<evidence type="ECO:0000256" key="1">
    <source>
        <dbReference type="ARBA" id="ARBA00008183"/>
    </source>
</evidence>
<dbReference type="AlphaFoldDB" id="A0A857JIW3"/>
<evidence type="ECO:0000256" key="3">
    <source>
        <dbReference type="ARBA" id="ARBA00023004"/>
    </source>
</evidence>
<name>A0A857JIW3_9ALTE</name>
<dbReference type="GO" id="GO:0008198">
    <property type="term" value="F:ferrous iron binding"/>
    <property type="evidence" value="ECO:0007669"/>
    <property type="project" value="TreeGrafter"/>
</dbReference>
<dbReference type="SMART" id="SM01219">
    <property type="entry name" value="Frataxin_Cyay"/>
    <property type="match status" value="1"/>
</dbReference>